<keyword evidence="1" id="KW-0812">Transmembrane</keyword>
<dbReference type="Proteomes" id="UP001519343">
    <property type="component" value="Unassembled WGS sequence"/>
</dbReference>
<dbReference type="RefSeq" id="WP_342453802.1">
    <property type="nucleotide sequence ID" value="NZ_JAGGKT010000004.1"/>
</dbReference>
<accession>A0ABS4GPH9</accession>
<keyword evidence="1" id="KW-1133">Transmembrane helix</keyword>
<evidence type="ECO:0008006" key="4">
    <source>
        <dbReference type="Google" id="ProtNLM"/>
    </source>
</evidence>
<dbReference type="InterPro" id="IPR031616">
    <property type="entry name" value="BsrE-like"/>
</dbReference>
<comment type="caution">
    <text evidence="2">The sequence shown here is derived from an EMBL/GenBank/DDBJ whole genome shotgun (WGS) entry which is preliminary data.</text>
</comment>
<dbReference type="Pfam" id="PF16935">
    <property type="entry name" value="Hol_Tox"/>
    <property type="match status" value="1"/>
</dbReference>
<dbReference type="EMBL" id="JAGGKT010000004">
    <property type="protein sequence ID" value="MBP1931765.1"/>
    <property type="molecule type" value="Genomic_DNA"/>
</dbReference>
<keyword evidence="3" id="KW-1185">Reference proteome</keyword>
<name>A0ABS4GPH9_9BACL</name>
<gene>
    <name evidence="2" type="ORF">J2Z37_001766</name>
</gene>
<evidence type="ECO:0000256" key="1">
    <source>
        <dbReference type="SAM" id="Phobius"/>
    </source>
</evidence>
<protein>
    <recommendedName>
        <fullName evidence="4">Holin-like toxin</fullName>
    </recommendedName>
</protein>
<proteinExistence type="predicted"/>
<evidence type="ECO:0000313" key="2">
    <source>
        <dbReference type="EMBL" id="MBP1931765.1"/>
    </source>
</evidence>
<evidence type="ECO:0000313" key="3">
    <source>
        <dbReference type="Proteomes" id="UP001519343"/>
    </source>
</evidence>
<organism evidence="2 3">
    <name type="scientific">Ammoniphilus resinae</name>
    <dbReference type="NCBI Taxonomy" id="861532"/>
    <lineage>
        <taxon>Bacteria</taxon>
        <taxon>Bacillati</taxon>
        <taxon>Bacillota</taxon>
        <taxon>Bacilli</taxon>
        <taxon>Bacillales</taxon>
        <taxon>Paenibacillaceae</taxon>
        <taxon>Aneurinibacillus group</taxon>
        <taxon>Ammoniphilus</taxon>
    </lineage>
</organism>
<feature type="transmembrane region" description="Helical" evidence="1">
    <location>
        <begin position="6"/>
        <end position="25"/>
    </location>
</feature>
<keyword evidence="1" id="KW-0472">Membrane</keyword>
<sequence length="33" mass="3644">MSVYEGISLMISFGSLVAMITLAIANNNRDKRK</sequence>
<reference evidence="2 3" key="1">
    <citation type="submission" date="2021-03" db="EMBL/GenBank/DDBJ databases">
        <title>Genomic Encyclopedia of Type Strains, Phase IV (KMG-IV): sequencing the most valuable type-strain genomes for metagenomic binning, comparative biology and taxonomic classification.</title>
        <authorList>
            <person name="Goeker M."/>
        </authorList>
    </citation>
    <scope>NUCLEOTIDE SEQUENCE [LARGE SCALE GENOMIC DNA]</scope>
    <source>
        <strain evidence="2 3">DSM 24738</strain>
    </source>
</reference>